<gene>
    <name evidence="11" type="ORF">HMPREF9439_01351</name>
</gene>
<dbReference type="SMART" id="SM00387">
    <property type="entry name" value="HATPase_c"/>
    <property type="match status" value="1"/>
</dbReference>
<dbReference type="InterPro" id="IPR036097">
    <property type="entry name" value="HisK_dim/P_sf"/>
</dbReference>
<dbReference type="GO" id="GO:0005524">
    <property type="term" value="F:ATP binding"/>
    <property type="evidence" value="ECO:0007669"/>
    <property type="project" value="UniProtKB-KW"/>
</dbReference>
<dbReference type="InterPro" id="IPR004358">
    <property type="entry name" value="Sig_transdc_His_kin-like_C"/>
</dbReference>
<feature type="chain" id="PRO_5003300610" description="histidine kinase" evidence="9">
    <location>
        <begin position="19"/>
        <end position="581"/>
    </location>
</feature>
<evidence type="ECO:0000313" key="11">
    <source>
        <dbReference type="EMBL" id="EGG54787.1"/>
    </source>
</evidence>
<sequence length="581" mass="65356">MRKWVFLCLLFLPFLSLAAEREIRIGLIDTFDQDFYLETFVPTIEHIQKTLKDYKITVIELQQHNLLANVVKERPDFLVSSAGNFVTLISKLGAQQIATVSRNHAYSPKEAVSSVFIVRNDRKDLQKITDLKGRVLSATEPHDFDGMLVGMGEIAARGFDPDTFFSKTLFSHYQYPDVATYVKVGAADVGILGTCQYEKLLTTGQIQPGEFRVLEAKNNTEACIRSTERYPDTVFYALDTAPIDEVKAVSLSLLSMPKGEFDFEWVPASGFLKVYDLMKSLKLGPYEHLRETTVKDFILSHQKELLLAALLLCAILVHVVRVNWLVNRRTEELKFALAVQRATERKARENRQKLDLLEKSRVISQMSSIFAHEVKQPITNLIYYASALSLLLQQLGVKDDRVEYALKQMNSQAKRTSDIVEHVRSYAKHKANRSEVFNLVEVIRRAINSINKEEIEGVQTTANLPQEAIAVGDSFEIELAVLNVLKNALKAAKNSLNPQTSVSVTAQKHMWKITITDNGPKISEEIFSALGRPTSTSKKDGLGVGLSIVLSIIENNGGHLTFRRIEPNGIAVDLFVKKKEE</sequence>
<keyword evidence="12" id="KW-1185">Reference proteome</keyword>
<dbReference type="InterPro" id="IPR005467">
    <property type="entry name" value="His_kinase_dom"/>
</dbReference>
<dbReference type="Pfam" id="PF02518">
    <property type="entry name" value="HATPase_c"/>
    <property type="match status" value="1"/>
</dbReference>
<dbReference type="PANTHER" id="PTHR43065">
    <property type="entry name" value="SENSOR HISTIDINE KINASE"/>
    <property type="match status" value="1"/>
</dbReference>
<dbReference type="SUPFAM" id="SSF53850">
    <property type="entry name" value="Periplasmic binding protein-like II"/>
    <property type="match status" value="1"/>
</dbReference>
<organism evidence="11 12">
    <name type="scientific">Parasutterella excrementihominis YIT 11859</name>
    <dbReference type="NCBI Taxonomy" id="762966"/>
    <lineage>
        <taxon>Bacteria</taxon>
        <taxon>Pseudomonadati</taxon>
        <taxon>Pseudomonadota</taxon>
        <taxon>Betaproteobacteria</taxon>
        <taxon>Burkholderiales</taxon>
        <taxon>Sutterellaceae</taxon>
        <taxon>Parasutterella</taxon>
    </lineage>
</organism>
<evidence type="ECO:0000256" key="1">
    <source>
        <dbReference type="ARBA" id="ARBA00000085"/>
    </source>
</evidence>
<dbReference type="SUPFAM" id="SSF55874">
    <property type="entry name" value="ATPase domain of HSP90 chaperone/DNA topoisomerase II/histidine kinase"/>
    <property type="match status" value="1"/>
</dbReference>
<dbReference type="Pfam" id="PF12974">
    <property type="entry name" value="Phosphonate-bd"/>
    <property type="match status" value="1"/>
</dbReference>
<evidence type="ECO:0000256" key="8">
    <source>
        <dbReference type="ARBA" id="ARBA00023012"/>
    </source>
</evidence>
<keyword evidence="7" id="KW-0067">ATP-binding</keyword>
<evidence type="ECO:0000259" key="10">
    <source>
        <dbReference type="PROSITE" id="PS50109"/>
    </source>
</evidence>
<accession>F3QK93</accession>
<feature type="signal peptide" evidence="9">
    <location>
        <begin position="1"/>
        <end position="18"/>
    </location>
</feature>
<dbReference type="Gene3D" id="3.30.565.10">
    <property type="entry name" value="Histidine kinase-like ATPase, C-terminal domain"/>
    <property type="match status" value="1"/>
</dbReference>
<evidence type="ECO:0000256" key="4">
    <source>
        <dbReference type="ARBA" id="ARBA00022679"/>
    </source>
</evidence>
<keyword evidence="5" id="KW-0547">Nucleotide-binding</keyword>
<reference evidence="11 12" key="1">
    <citation type="submission" date="2011-02" db="EMBL/GenBank/DDBJ databases">
        <authorList>
            <person name="Weinstock G."/>
            <person name="Sodergren E."/>
            <person name="Clifton S."/>
            <person name="Fulton L."/>
            <person name="Fulton B."/>
            <person name="Courtney L."/>
            <person name="Fronick C."/>
            <person name="Harrison M."/>
            <person name="Strong C."/>
            <person name="Farmer C."/>
            <person name="Delahaunty K."/>
            <person name="Markovic C."/>
            <person name="Hall O."/>
            <person name="Minx P."/>
            <person name="Tomlinson C."/>
            <person name="Mitreva M."/>
            <person name="Hou S."/>
            <person name="Chen J."/>
            <person name="Wollam A."/>
            <person name="Pepin K.H."/>
            <person name="Johnson M."/>
            <person name="Bhonagiri V."/>
            <person name="Zhang X."/>
            <person name="Suruliraj S."/>
            <person name="Warren W."/>
            <person name="Chinwalla A."/>
            <person name="Mardis E.R."/>
            <person name="Wilson R.K."/>
        </authorList>
    </citation>
    <scope>NUCLEOTIDE SEQUENCE [LARGE SCALE GENOMIC DNA]</scope>
    <source>
        <strain evidence="11 12">YIT 11859</strain>
    </source>
</reference>
<protein>
    <recommendedName>
        <fullName evidence="2">histidine kinase</fullName>
        <ecNumber evidence="2">2.7.13.3</ecNumber>
    </recommendedName>
</protein>
<name>F3QK93_9BURK</name>
<evidence type="ECO:0000256" key="7">
    <source>
        <dbReference type="ARBA" id="ARBA00022840"/>
    </source>
</evidence>
<dbReference type="eggNOG" id="COG4191">
    <property type="taxonomic scope" value="Bacteria"/>
</dbReference>
<evidence type="ECO:0000256" key="2">
    <source>
        <dbReference type="ARBA" id="ARBA00012438"/>
    </source>
</evidence>
<keyword evidence="9" id="KW-0732">Signal</keyword>
<dbReference type="Gene3D" id="1.10.287.130">
    <property type="match status" value="1"/>
</dbReference>
<keyword evidence="8" id="KW-0902">Two-component regulatory system</keyword>
<dbReference type="AlphaFoldDB" id="F3QK93"/>
<dbReference type="EC" id="2.7.13.3" evidence="2"/>
<dbReference type="InterPro" id="IPR003661">
    <property type="entry name" value="HisK_dim/P_dom"/>
</dbReference>
<evidence type="ECO:0000256" key="5">
    <source>
        <dbReference type="ARBA" id="ARBA00022741"/>
    </source>
</evidence>
<keyword evidence="6 11" id="KW-0418">Kinase</keyword>
<comment type="catalytic activity">
    <reaction evidence="1">
        <text>ATP + protein L-histidine = ADP + protein N-phospho-L-histidine.</text>
        <dbReference type="EC" id="2.7.13.3"/>
    </reaction>
</comment>
<dbReference type="GeneID" id="43348769"/>
<dbReference type="OrthoDB" id="9772100at2"/>
<dbReference type="EMBL" id="AFBP01000035">
    <property type="protein sequence ID" value="EGG54787.1"/>
    <property type="molecule type" value="Genomic_DNA"/>
</dbReference>
<dbReference type="InterPro" id="IPR036890">
    <property type="entry name" value="HATPase_C_sf"/>
</dbReference>
<dbReference type="InterPro" id="IPR003594">
    <property type="entry name" value="HATPase_dom"/>
</dbReference>
<dbReference type="Pfam" id="PF00512">
    <property type="entry name" value="HisKA"/>
    <property type="match status" value="1"/>
</dbReference>
<keyword evidence="4" id="KW-0808">Transferase</keyword>
<evidence type="ECO:0000256" key="6">
    <source>
        <dbReference type="ARBA" id="ARBA00022777"/>
    </source>
</evidence>
<feature type="domain" description="Histidine kinase" evidence="10">
    <location>
        <begin position="369"/>
        <end position="580"/>
    </location>
</feature>
<dbReference type="PRINTS" id="PR00344">
    <property type="entry name" value="BCTRLSENSOR"/>
</dbReference>
<evidence type="ECO:0000256" key="3">
    <source>
        <dbReference type="ARBA" id="ARBA00022553"/>
    </source>
</evidence>
<dbReference type="eggNOG" id="COG0715">
    <property type="taxonomic scope" value="Bacteria"/>
</dbReference>
<dbReference type="HOGENOM" id="CLU_011260_2_0_4"/>
<evidence type="ECO:0000313" key="12">
    <source>
        <dbReference type="Proteomes" id="UP000005156"/>
    </source>
</evidence>
<dbReference type="GO" id="GO:0000155">
    <property type="term" value="F:phosphorelay sensor kinase activity"/>
    <property type="evidence" value="ECO:0007669"/>
    <property type="project" value="InterPro"/>
</dbReference>
<dbReference type="RefSeq" id="WP_008864176.1">
    <property type="nucleotide sequence ID" value="NZ_GL883707.1"/>
</dbReference>
<comment type="caution">
    <text evidence="11">The sequence shown here is derived from an EMBL/GenBank/DDBJ whole genome shotgun (WGS) entry which is preliminary data.</text>
</comment>
<dbReference type="Gene3D" id="3.40.190.10">
    <property type="entry name" value="Periplasmic binding protein-like II"/>
    <property type="match status" value="1"/>
</dbReference>
<dbReference type="PANTHER" id="PTHR43065:SF10">
    <property type="entry name" value="PEROXIDE STRESS-ACTIVATED HISTIDINE KINASE MAK3"/>
    <property type="match status" value="1"/>
</dbReference>
<dbReference type="SUPFAM" id="SSF47384">
    <property type="entry name" value="Homodimeric domain of signal transducing histidine kinase"/>
    <property type="match status" value="1"/>
</dbReference>
<dbReference type="Proteomes" id="UP000005156">
    <property type="component" value="Unassembled WGS sequence"/>
</dbReference>
<dbReference type="PROSITE" id="PS50109">
    <property type="entry name" value="HIS_KIN"/>
    <property type="match status" value="1"/>
</dbReference>
<dbReference type="SMART" id="SM00388">
    <property type="entry name" value="HisKA"/>
    <property type="match status" value="1"/>
</dbReference>
<proteinExistence type="predicted"/>
<keyword evidence="3" id="KW-0597">Phosphoprotein</keyword>
<evidence type="ECO:0000256" key="9">
    <source>
        <dbReference type="SAM" id="SignalP"/>
    </source>
</evidence>